<evidence type="ECO:0000256" key="1">
    <source>
        <dbReference type="SAM" id="MobiDB-lite"/>
    </source>
</evidence>
<dbReference type="AlphaFoldDB" id="A0A844ZTT2"/>
<feature type="compositionally biased region" description="Basic and acidic residues" evidence="1">
    <location>
        <begin position="1066"/>
        <end position="1082"/>
    </location>
</feature>
<dbReference type="InterPro" id="IPR021730">
    <property type="entry name" value="YdbH"/>
</dbReference>
<keyword evidence="4" id="KW-1185">Reference proteome</keyword>
<feature type="transmembrane region" description="Helical" evidence="2">
    <location>
        <begin position="29"/>
        <end position="46"/>
    </location>
</feature>
<accession>A0A844ZTT2</accession>
<dbReference type="RefSeq" id="WP_160603975.1">
    <property type="nucleotide sequence ID" value="NZ_WTYX01000001.1"/>
</dbReference>
<evidence type="ECO:0000313" key="3">
    <source>
        <dbReference type="EMBL" id="MXO90530.1"/>
    </source>
</evidence>
<reference evidence="3 4" key="1">
    <citation type="submission" date="2019-12" db="EMBL/GenBank/DDBJ databases">
        <title>Genomic-based taxomic classification of the family Erythrobacteraceae.</title>
        <authorList>
            <person name="Xu L."/>
        </authorList>
    </citation>
    <scope>NUCLEOTIDE SEQUENCE [LARGE SCALE GENOMIC DNA]</scope>
    <source>
        <strain evidence="3 4">KCTC 52763</strain>
    </source>
</reference>
<sequence length="1082" mass="114451">MASQADIDTDTEGAAATPRRKKRRWVKRVLLGLLIILLSLVVYGWITREQLARDLIGEQLEQLDLPATYTVEDISPDRQVLTNIVVGDPANPDLTVERAEISLAYGFGIPEIGRITLTKPRLYGSYLDGKLSFGSLDPILFAESDEPAGLPEWDIKLVDGRGLIETDFGPVGLKAEGEGRLDDGFEGVLAAIAPEAQISGCNLERASAYGEVETSSGQILFDGPLRMAKLRCSDTGVALDQFGLASKIEISPDFTAIALDGSLETGMADTGFARSSGVSGPVKLTYDSGNLDGLFTLAAESLAAEQFALASLGIEGSLRMRNGFENADLQLDADGQGLALSSVASTQLAGLSKAAEGTLLQPLLQKLDRGLQREMRGASFAASMTGRMNGDAVTVLVSQGEVRGNSGATLLALSRLQYVQNGARTPNISGNFRMGGRDLPPLIGRMELGGNGQSLFRLKMEDYASGDSRVEIPEMLLTQNASGAVGFSGSVEASGPLPGGAARGLRLPVSGAWSASRGLSLWNSCTQIGFDSLAFANLELSSRNVTLCPARGKAIVSQDARGFRIAAGTPSLNVSGSLAGTPVRISSGPVGFAYPGVASAKALDISLGPEGEASRFVVSDLLARLDDGIAGSFSGADIGLFAVPLDLQQSSGEWDYTNGVLTIAEGQFTLVDRADAPRFEPLVARDGRLTLEDNVILANADLRAPASDRIVSGVAIQHNLGTGTGFADLTVDGLTFDDTLQPDQLTELIKGIAANVRGVIRGSGRIDWNAQDVTSFGSFSSDSLDLAAAFGPVKGASGTVEFTDLLSLTTAPNQRIKVESVNPGIEARDGEIGFSLTSGQFLGVTGGKWPFMGGTLTLRPVDLNLSAAEERRYVLVVEGLDSALFVENMELGNLAATGVFDGELPIVFDELGFGRIEGGSLRSRAGGNVSYVGELTYEDLSPIANYAFNTLKSLDYTSMTIDIEGPLTGDIVTKLSFEGVRQGEGTKQNFITRQIADLPIRFNVNIRAPFYKLVDLMKSMYDPATVTDPRDLGLFTDDGTRFVPADSQLPSPTPEPELPVTPPEGVRQDESDIHNSDSEELL</sequence>
<proteinExistence type="predicted"/>
<protein>
    <submittedName>
        <fullName evidence="3">Exoprotein</fullName>
    </submittedName>
</protein>
<name>A0A844ZTT2_9SPHN</name>
<evidence type="ECO:0000313" key="4">
    <source>
        <dbReference type="Proteomes" id="UP000442714"/>
    </source>
</evidence>
<comment type="caution">
    <text evidence="3">The sequence shown here is derived from an EMBL/GenBank/DDBJ whole genome shotgun (WGS) entry which is preliminary data.</text>
</comment>
<dbReference type="Proteomes" id="UP000442714">
    <property type="component" value="Unassembled WGS sequence"/>
</dbReference>
<feature type="region of interest" description="Disordered" evidence="1">
    <location>
        <begin position="1037"/>
        <end position="1082"/>
    </location>
</feature>
<keyword evidence="2" id="KW-0472">Membrane</keyword>
<keyword evidence="2" id="KW-1133">Transmembrane helix</keyword>
<organism evidence="3 4">
    <name type="scientific">Pontixanthobacter aquaemixtae</name>
    <dbReference type="NCBI Taxonomy" id="1958940"/>
    <lineage>
        <taxon>Bacteria</taxon>
        <taxon>Pseudomonadati</taxon>
        <taxon>Pseudomonadota</taxon>
        <taxon>Alphaproteobacteria</taxon>
        <taxon>Sphingomonadales</taxon>
        <taxon>Erythrobacteraceae</taxon>
        <taxon>Pontixanthobacter</taxon>
    </lineage>
</organism>
<gene>
    <name evidence="3" type="ORF">GRI41_06830</name>
</gene>
<keyword evidence="2" id="KW-0812">Transmembrane</keyword>
<dbReference type="OrthoDB" id="7597031at2"/>
<feature type="compositionally biased region" description="Pro residues" evidence="1">
    <location>
        <begin position="1051"/>
        <end position="1062"/>
    </location>
</feature>
<dbReference type="EMBL" id="WTYX01000001">
    <property type="protein sequence ID" value="MXO90530.1"/>
    <property type="molecule type" value="Genomic_DNA"/>
</dbReference>
<dbReference type="Pfam" id="PF11739">
    <property type="entry name" value="YdbH-like"/>
    <property type="match status" value="1"/>
</dbReference>
<evidence type="ECO:0000256" key="2">
    <source>
        <dbReference type="SAM" id="Phobius"/>
    </source>
</evidence>